<protein>
    <recommendedName>
        <fullName evidence="2">BD-FAE-like domain-containing protein</fullName>
    </recommendedName>
</protein>
<dbReference type="InterPro" id="IPR050300">
    <property type="entry name" value="GDXG_lipolytic_enzyme"/>
</dbReference>
<gene>
    <name evidence="3" type="ORF">V5O48_007019</name>
</gene>
<evidence type="ECO:0000259" key="2">
    <source>
        <dbReference type="Pfam" id="PF20434"/>
    </source>
</evidence>
<keyword evidence="4" id="KW-1185">Reference proteome</keyword>
<dbReference type="EMBL" id="JBAHYK010000349">
    <property type="protein sequence ID" value="KAL0574945.1"/>
    <property type="molecule type" value="Genomic_DNA"/>
</dbReference>
<sequence>MSPITLTYKVVKDVPIKLDVYLPQNRQKGVRLPAVVYFHGGGLIMGSRRDLFPTWLQTRTNAAGYIFISADFRLIPTGPTTGHDVVEDIKDLFAFLRGQDLKISDESGGEVLLDPGKIAVSGSSAGGLCAYLSVIHVTPKPAAVLPIFACGGDFLTPFYFAPKTEPFLRGRDLVDASRFTDYIHPISSKVASDLLSESPLTFVPNSNPPIPANPRMALAFLYLQLGTYLDYYTGEYEPSLSDALKGASKDRLQDAIPQRHHALFPQLNVDSSWPPTYLLHGEEDTAVSVDESKNIHRLLKEAGVSTTLKLVPGQDHFFDIMTPNAEELYGQIFDEVLVFLKSHL</sequence>
<keyword evidence="1" id="KW-0378">Hydrolase</keyword>
<evidence type="ECO:0000313" key="4">
    <source>
        <dbReference type="Proteomes" id="UP001465976"/>
    </source>
</evidence>
<dbReference type="PANTHER" id="PTHR48081:SF3">
    <property type="entry name" value="ALPHA_BETA HYDROLASE FOLD-3 DOMAIN-CONTAINING PROTEIN"/>
    <property type="match status" value="1"/>
</dbReference>
<dbReference type="PANTHER" id="PTHR48081">
    <property type="entry name" value="AB HYDROLASE SUPERFAMILY PROTEIN C4A8.06C"/>
    <property type="match status" value="1"/>
</dbReference>
<dbReference type="InterPro" id="IPR049492">
    <property type="entry name" value="BD-FAE-like_dom"/>
</dbReference>
<name>A0ABR3FHU5_9AGAR</name>
<evidence type="ECO:0000256" key="1">
    <source>
        <dbReference type="ARBA" id="ARBA00022801"/>
    </source>
</evidence>
<dbReference type="InterPro" id="IPR029058">
    <property type="entry name" value="AB_hydrolase_fold"/>
</dbReference>
<dbReference type="SUPFAM" id="SSF53474">
    <property type="entry name" value="alpha/beta-Hydrolases"/>
    <property type="match status" value="1"/>
</dbReference>
<dbReference type="Proteomes" id="UP001465976">
    <property type="component" value="Unassembled WGS sequence"/>
</dbReference>
<comment type="caution">
    <text evidence="3">The sequence shown here is derived from an EMBL/GenBank/DDBJ whole genome shotgun (WGS) entry which is preliminary data.</text>
</comment>
<dbReference type="Gene3D" id="3.40.50.1820">
    <property type="entry name" value="alpha/beta hydrolase"/>
    <property type="match status" value="1"/>
</dbReference>
<feature type="domain" description="BD-FAE-like" evidence="2">
    <location>
        <begin position="18"/>
        <end position="133"/>
    </location>
</feature>
<reference evidence="3 4" key="1">
    <citation type="submission" date="2024-02" db="EMBL/GenBank/DDBJ databases">
        <title>A draft genome for the cacao thread blight pathogen Marasmius crinis-equi.</title>
        <authorList>
            <person name="Cohen S.P."/>
            <person name="Baruah I.K."/>
            <person name="Amoako-Attah I."/>
            <person name="Bukari Y."/>
            <person name="Meinhardt L.W."/>
            <person name="Bailey B.A."/>
        </authorList>
    </citation>
    <scope>NUCLEOTIDE SEQUENCE [LARGE SCALE GENOMIC DNA]</scope>
    <source>
        <strain evidence="3 4">GH-76</strain>
    </source>
</reference>
<accession>A0ABR3FHU5</accession>
<evidence type="ECO:0000313" key="3">
    <source>
        <dbReference type="EMBL" id="KAL0574945.1"/>
    </source>
</evidence>
<organism evidence="3 4">
    <name type="scientific">Marasmius crinis-equi</name>
    <dbReference type="NCBI Taxonomy" id="585013"/>
    <lineage>
        <taxon>Eukaryota</taxon>
        <taxon>Fungi</taxon>
        <taxon>Dikarya</taxon>
        <taxon>Basidiomycota</taxon>
        <taxon>Agaricomycotina</taxon>
        <taxon>Agaricomycetes</taxon>
        <taxon>Agaricomycetidae</taxon>
        <taxon>Agaricales</taxon>
        <taxon>Marasmiineae</taxon>
        <taxon>Marasmiaceae</taxon>
        <taxon>Marasmius</taxon>
    </lineage>
</organism>
<proteinExistence type="predicted"/>
<dbReference type="Pfam" id="PF20434">
    <property type="entry name" value="BD-FAE"/>
    <property type="match status" value="1"/>
</dbReference>